<evidence type="ECO:0000256" key="7">
    <source>
        <dbReference type="RuleBase" id="RU363032"/>
    </source>
</evidence>
<feature type="transmembrane region" description="Helical" evidence="7">
    <location>
        <begin position="154"/>
        <end position="173"/>
    </location>
</feature>
<dbReference type="EMBL" id="CP101987">
    <property type="protein sequence ID" value="UUI73538.1"/>
    <property type="molecule type" value="Genomic_DNA"/>
</dbReference>
<dbReference type="InterPro" id="IPR050366">
    <property type="entry name" value="BP-dependent_transpt_permease"/>
</dbReference>
<dbReference type="Gene3D" id="1.10.3720.10">
    <property type="entry name" value="MetI-like"/>
    <property type="match status" value="1"/>
</dbReference>
<keyword evidence="4 7" id="KW-0812">Transmembrane</keyword>
<keyword evidence="3" id="KW-1003">Cell membrane</keyword>
<keyword evidence="10" id="KW-1185">Reference proteome</keyword>
<feature type="transmembrane region" description="Helical" evidence="7">
    <location>
        <begin position="257"/>
        <end position="279"/>
    </location>
</feature>
<organism evidence="9 10">
    <name type="scientific">Cellulomonas xiejunii</name>
    <dbReference type="NCBI Taxonomy" id="2968083"/>
    <lineage>
        <taxon>Bacteria</taxon>
        <taxon>Bacillati</taxon>
        <taxon>Actinomycetota</taxon>
        <taxon>Actinomycetes</taxon>
        <taxon>Micrococcales</taxon>
        <taxon>Cellulomonadaceae</taxon>
        <taxon>Cellulomonas</taxon>
    </lineage>
</organism>
<dbReference type="InterPro" id="IPR035906">
    <property type="entry name" value="MetI-like_sf"/>
</dbReference>
<evidence type="ECO:0000259" key="8">
    <source>
        <dbReference type="PROSITE" id="PS50928"/>
    </source>
</evidence>
<evidence type="ECO:0000256" key="3">
    <source>
        <dbReference type="ARBA" id="ARBA00022475"/>
    </source>
</evidence>
<accession>A0ABY5KYW8</accession>
<sequence>MTATVTSAATVVAPTASVRRRRGTRWTALQLTGLAMVATVVLFTALYPLLPQFDPYGQELASKLLQPGSADHPLGTDALGRDTASRLALAGRVTLAIVLGIIVANCLIGIVVGMTAGYLGGRADNVLMGVADIQLALPVMLVLIALAAVFAPSVWLMVGVLAATYWVGYARVARSVAMGLAGRDFVLAPKILGARVTWILRKHVLPGVATQVLIIATTDLGAVILLTASFDYLGLGVQAPVPSWGSMVGDGQAYLRQAPWVVLVPGICIFLMVTGANLISQRFTHESTPLRRRKARS</sequence>
<dbReference type="PANTHER" id="PTHR43386:SF1">
    <property type="entry name" value="D,D-DIPEPTIDE TRANSPORT SYSTEM PERMEASE PROTEIN DDPC-RELATED"/>
    <property type="match status" value="1"/>
</dbReference>
<protein>
    <submittedName>
        <fullName evidence="9">ABC transporter permease</fullName>
    </submittedName>
</protein>
<dbReference type="CDD" id="cd06261">
    <property type="entry name" value="TM_PBP2"/>
    <property type="match status" value="1"/>
</dbReference>
<evidence type="ECO:0000256" key="4">
    <source>
        <dbReference type="ARBA" id="ARBA00022692"/>
    </source>
</evidence>
<feature type="domain" description="ABC transmembrane type-1" evidence="8">
    <location>
        <begin position="95"/>
        <end position="280"/>
    </location>
</feature>
<dbReference type="PROSITE" id="PS50928">
    <property type="entry name" value="ABC_TM1"/>
    <property type="match status" value="1"/>
</dbReference>
<feature type="transmembrane region" description="Helical" evidence="7">
    <location>
        <begin position="28"/>
        <end position="50"/>
    </location>
</feature>
<dbReference type="Pfam" id="PF00528">
    <property type="entry name" value="BPD_transp_1"/>
    <property type="match status" value="1"/>
</dbReference>
<dbReference type="SUPFAM" id="SSF161098">
    <property type="entry name" value="MetI-like"/>
    <property type="match status" value="1"/>
</dbReference>
<evidence type="ECO:0000256" key="1">
    <source>
        <dbReference type="ARBA" id="ARBA00004651"/>
    </source>
</evidence>
<evidence type="ECO:0000256" key="5">
    <source>
        <dbReference type="ARBA" id="ARBA00022989"/>
    </source>
</evidence>
<dbReference type="PANTHER" id="PTHR43386">
    <property type="entry name" value="OLIGOPEPTIDE TRANSPORT SYSTEM PERMEASE PROTEIN APPC"/>
    <property type="match status" value="1"/>
</dbReference>
<evidence type="ECO:0000256" key="6">
    <source>
        <dbReference type="ARBA" id="ARBA00023136"/>
    </source>
</evidence>
<proteinExistence type="inferred from homology"/>
<feature type="transmembrane region" description="Helical" evidence="7">
    <location>
        <begin position="212"/>
        <end position="237"/>
    </location>
</feature>
<comment type="similarity">
    <text evidence="7">Belongs to the binding-protein-dependent transport system permease family.</text>
</comment>
<dbReference type="Proteomes" id="UP001316384">
    <property type="component" value="Chromosome"/>
</dbReference>
<feature type="transmembrane region" description="Helical" evidence="7">
    <location>
        <begin position="126"/>
        <end position="148"/>
    </location>
</feature>
<gene>
    <name evidence="9" type="ORF">NP048_08950</name>
</gene>
<dbReference type="InterPro" id="IPR000515">
    <property type="entry name" value="MetI-like"/>
</dbReference>
<keyword evidence="6 7" id="KW-0472">Membrane</keyword>
<evidence type="ECO:0000313" key="9">
    <source>
        <dbReference type="EMBL" id="UUI73538.1"/>
    </source>
</evidence>
<keyword evidence="5 7" id="KW-1133">Transmembrane helix</keyword>
<evidence type="ECO:0000313" key="10">
    <source>
        <dbReference type="Proteomes" id="UP001316384"/>
    </source>
</evidence>
<reference evidence="9 10" key="1">
    <citation type="submission" date="2022-07" db="EMBL/GenBank/DDBJ databases">
        <title>Novel species in genus cellulomonas.</title>
        <authorList>
            <person name="Ye L."/>
        </authorList>
    </citation>
    <scope>NUCLEOTIDE SEQUENCE [LARGE SCALE GENOMIC DNA]</scope>
    <source>
        <strain evidence="10">zg-B89</strain>
    </source>
</reference>
<dbReference type="RefSeq" id="WP_227578649.1">
    <property type="nucleotide sequence ID" value="NZ_CP101987.1"/>
</dbReference>
<feature type="transmembrane region" description="Helical" evidence="7">
    <location>
        <begin position="95"/>
        <end position="119"/>
    </location>
</feature>
<name>A0ABY5KYW8_9CELL</name>
<evidence type="ECO:0000256" key="2">
    <source>
        <dbReference type="ARBA" id="ARBA00022448"/>
    </source>
</evidence>
<comment type="subcellular location">
    <subcellularLocation>
        <location evidence="1 7">Cell membrane</location>
        <topology evidence="1 7">Multi-pass membrane protein</topology>
    </subcellularLocation>
</comment>
<keyword evidence="2 7" id="KW-0813">Transport</keyword>